<evidence type="ECO:0000313" key="3">
    <source>
        <dbReference type="Proteomes" id="UP000030706"/>
    </source>
</evidence>
<reference evidence="2 3" key="1">
    <citation type="journal article" date="2014" name="BMC Genomics">
        <title>Genome sequencing of four Aureobasidium pullulans varieties: biotechnological potential, stress tolerance, and description of new species.</title>
        <authorList>
            <person name="Gostin Ar C."/>
            <person name="Ohm R.A."/>
            <person name="Kogej T."/>
            <person name="Sonjak S."/>
            <person name="Turk M."/>
            <person name="Zajc J."/>
            <person name="Zalar P."/>
            <person name="Grube M."/>
            <person name="Sun H."/>
            <person name="Han J."/>
            <person name="Sharma A."/>
            <person name="Chiniquy J."/>
            <person name="Ngan C.Y."/>
            <person name="Lipzen A."/>
            <person name="Barry K."/>
            <person name="Grigoriev I.V."/>
            <person name="Gunde-Cimerman N."/>
        </authorList>
    </citation>
    <scope>NUCLEOTIDE SEQUENCE [LARGE SCALE GENOMIC DNA]</scope>
    <source>
        <strain evidence="2 3">EXF-150</strain>
    </source>
</reference>
<keyword evidence="1" id="KW-1133">Transmembrane helix</keyword>
<name>A0A074Y8F3_AURPU</name>
<organism evidence="2 3">
    <name type="scientific">Aureobasidium pullulans EXF-150</name>
    <dbReference type="NCBI Taxonomy" id="1043002"/>
    <lineage>
        <taxon>Eukaryota</taxon>
        <taxon>Fungi</taxon>
        <taxon>Dikarya</taxon>
        <taxon>Ascomycota</taxon>
        <taxon>Pezizomycotina</taxon>
        <taxon>Dothideomycetes</taxon>
        <taxon>Dothideomycetidae</taxon>
        <taxon>Dothideales</taxon>
        <taxon>Saccotheciaceae</taxon>
        <taxon>Aureobasidium</taxon>
    </lineage>
</organism>
<feature type="transmembrane region" description="Helical" evidence="1">
    <location>
        <begin position="39"/>
        <end position="56"/>
    </location>
</feature>
<protein>
    <submittedName>
        <fullName evidence="2">Uncharacterized protein</fullName>
    </submittedName>
</protein>
<keyword evidence="1" id="KW-0472">Membrane</keyword>
<evidence type="ECO:0000313" key="2">
    <source>
        <dbReference type="EMBL" id="KEQ83106.1"/>
    </source>
</evidence>
<sequence>MDPEASSSQSQSSSTNEPWHIPLFTHVTRTSSTAHTTDIRLVLSIFALFLIIVYLRGAGWESVLFVVVGGVAVWKTARTREGGEFRRIKTALRRD</sequence>
<proteinExistence type="predicted"/>
<gene>
    <name evidence="2" type="ORF">M438DRAFT_346748</name>
</gene>
<dbReference type="EMBL" id="KL584985">
    <property type="protein sequence ID" value="KEQ83106.1"/>
    <property type="molecule type" value="Genomic_DNA"/>
</dbReference>
<dbReference type="AlphaFoldDB" id="A0A074Y8F3"/>
<keyword evidence="1" id="KW-0812">Transmembrane</keyword>
<dbReference type="HOGENOM" id="CLU_2372432_0_0_1"/>
<accession>A0A074Y8F3</accession>
<dbReference type="Proteomes" id="UP000030706">
    <property type="component" value="Unassembled WGS sequence"/>
</dbReference>
<dbReference type="GeneID" id="40748060"/>
<evidence type="ECO:0000256" key="1">
    <source>
        <dbReference type="SAM" id="Phobius"/>
    </source>
</evidence>
<dbReference type="RefSeq" id="XP_029759293.1">
    <property type="nucleotide sequence ID" value="XM_029905754.1"/>
</dbReference>
<keyword evidence="3" id="KW-1185">Reference proteome</keyword>